<accession>C4FJN7</accession>
<gene>
    <name evidence="3" type="ORF">SULYE_0786</name>
</gene>
<evidence type="ECO:0000256" key="1">
    <source>
        <dbReference type="SAM" id="Phobius"/>
    </source>
</evidence>
<keyword evidence="1" id="KW-1133">Transmembrane helix</keyword>
<organism evidence="3 4">
    <name type="scientific">Sulfurihydrogenibium yellowstonense SS-5</name>
    <dbReference type="NCBI Taxonomy" id="432331"/>
    <lineage>
        <taxon>Bacteria</taxon>
        <taxon>Pseudomonadati</taxon>
        <taxon>Aquificota</taxon>
        <taxon>Aquificia</taxon>
        <taxon>Aquificales</taxon>
        <taxon>Hydrogenothermaceae</taxon>
        <taxon>Sulfurihydrogenibium</taxon>
    </lineage>
</organism>
<dbReference type="InterPro" id="IPR038367">
    <property type="entry name" value="PelD_GGDEF_sf"/>
</dbReference>
<comment type="caution">
    <text evidence="3">The sequence shown here is derived from an EMBL/GenBank/DDBJ whole genome shotgun (WGS) entry which is preliminary data.</text>
</comment>
<feature type="transmembrane region" description="Helical" evidence="1">
    <location>
        <begin position="86"/>
        <end position="106"/>
    </location>
</feature>
<name>C4FJN7_9AQUI</name>
<dbReference type="AlphaFoldDB" id="C4FJN7"/>
<dbReference type="Gene3D" id="3.30.70.2880">
    <property type="match status" value="1"/>
</dbReference>
<feature type="transmembrane region" description="Helical" evidence="1">
    <location>
        <begin position="12"/>
        <end position="35"/>
    </location>
</feature>
<proteinExistence type="predicted"/>
<dbReference type="InterPro" id="IPR029016">
    <property type="entry name" value="GAF-like_dom_sf"/>
</dbReference>
<keyword evidence="1" id="KW-0472">Membrane</keyword>
<dbReference type="Gene3D" id="3.30.450.40">
    <property type="match status" value="1"/>
</dbReference>
<evidence type="ECO:0000313" key="4">
    <source>
        <dbReference type="Proteomes" id="UP000005540"/>
    </source>
</evidence>
<evidence type="ECO:0000313" key="3">
    <source>
        <dbReference type="EMBL" id="EEP60712.1"/>
    </source>
</evidence>
<keyword evidence="4" id="KW-1185">Reference proteome</keyword>
<sequence>MFLTKFLKELNLKILIAEIFIFTLALLFIGMYTNPSDPLFIESKFGYLFYLLPLLVFTLYYGLFAGIISFFIIVLIAFFFYKEFPTVYILWLFLFVLVASEFNYYWSENVKKSEDKFKYADGKLRDLARELMLLKISHDQLEKQYIIKPISIREVIYQIKQKIISNFEEEEISNMLMNLLIQSFNIERAALVYVDLEKNNFKIISSTHDDFDFNIKDVLVSKAIEDRSISYLSKIEEESKYYAAIPVFISETQVYLFVIEEIGFLSLNMDTLLMINLFIYYIVSEKLILEKIKDIVKKFDMFDIDFIKEIYRMSEIKKNLGIESSLVIFQIKGSIEDENIKNLLRKNLRGLDIMDSLFLQEDNLLIIPILLPFTPISGANSFVERVKNILVENLSLSFFEKNIKLKIESVDINPAKNLQSILETIK</sequence>
<evidence type="ECO:0000259" key="2">
    <source>
        <dbReference type="Pfam" id="PF16963"/>
    </source>
</evidence>
<dbReference type="OrthoDB" id="10055at2"/>
<protein>
    <recommendedName>
        <fullName evidence="2">PelD GGDEF domain-containing protein</fullName>
    </recommendedName>
</protein>
<dbReference type="Proteomes" id="UP000005540">
    <property type="component" value="Unassembled WGS sequence"/>
</dbReference>
<dbReference type="Pfam" id="PF16963">
    <property type="entry name" value="PelD_GGDEF"/>
    <property type="match status" value="1"/>
</dbReference>
<reference evidence="3 4" key="1">
    <citation type="submission" date="2009-04" db="EMBL/GenBank/DDBJ databases">
        <authorList>
            <person name="Reysenbach A.-L."/>
            <person name="Heidelberg J.F."/>
            <person name="Nelson W.C."/>
        </authorList>
    </citation>
    <scope>NUCLEOTIDE SEQUENCE [LARGE SCALE GENOMIC DNA]</scope>
    <source>
        <strain evidence="3 4">SS-5</strain>
    </source>
</reference>
<dbReference type="InterPro" id="IPR031583">
    <property type="entry name" value="PelD_GGDEF"/>
</dbReference>
<keyword evidence="1" id="KW-0812">Transmembrane</keyword>
<dbReference type="EMBL" id="ABZS01000061">
    <property type="protein sequence ID" value="EEP60712.1"/>
    <property type="molecule type" value="Genomic_DNA"/>
</dbReference>
<feature type="domain" description="PelD GGDEF" evidence="2">
    <location>
        <begin position="305"/>
        <end position="422"/>
    </location>
</feature>
<dbReference type="RefSeq" id="WP_007546611.1">
    <property type="nucleotide sequence ID" value="NZ_ABZS01000061.1"/>
</dbReference>
<feature type="transmembrane region" description="Helical" evidence="1">
    <location>
        <begin position="47"/>
        <end position="80"/>
    </location>
</feature>